<organism evidence="1 2">
    <name type="scientific">Batillaria attramentaria</name>
    <dbReference type="NCBI Taxonomy" id="370345"/>
    <lineage>
        <taxon>Eukaryota</taxon>
        <taxon>Metazoa</taxon>
        <taxon>Spiralia</taxon>
        <taxon>Lophotrochozoa</taxon>
        <taxon>Mollusca</taxon>
        <taxon>Gastropoda</taxon>
        <taxon>Caenogastropoda</taxon>
        <taxon>Sorbeoconcha</taxon>
        <taxon>Cerithioidea</taxon>
        <taxon>Batillariidae</taxon>
        <taxon>Batillaria</taxon>
    </lineage>
</organism>
<sequence>MASRGLVEGECGGANSLIKLTSHFTQDKAFRQEAHGASARQHVPGSVGISHPDELVGEFLAGQSVAMAPQTFHMGSLLQEMREIEEAEIAHAPQR</sequence>
<protein>
    <submittedName>
        <fullName evidence="1">Uncharacterized protein</fullName>
    </submittedName>
</protein>
<feature type="non-terminal residue" evidence="1">
    <location>
        <position position="95"/>
    </location>
</feature>
<gene>
    <name evidence="1" type="ORF">BaRGS_00030834</name>
</gene>
<keyword evidence="2" id="KW-1185">Reference proteome</keyword>
<comment type="caution">
    <text evidence="1">The sequence shown here is derived from an EMBL/GenBank/DDBJ whole genome shotgun (WGS) entry which is preliminary data.</text>
</comment>
<dbReference type="EMBL" id="JACVVK020000338">
    <property type="protein sequence ID" value="KAK7477925.1"/>
    <property type="molecule type" value="Genomic_DNA"/>
</dbReference>
<dbReference type="AlphaFoldDB" id="A0ABD0JTG3"/>
<accession>A0ABD0JTG3</accession>
<dbReference type="Proteomes" id="UP001519460">
    <property type="component" value="Unassembled WGS sequence"/>
</dbReference>
<name>A0ABD0JTG3_9CAEN</name>
<proteinExistence type="predicted"/>
<evidence type="ECO:0000313" key="1">
    <source>
        <dbReference type="EMBL" id="KAK7477925.1"/>
    </source>
</evidence>
<evidence type="ECO:0000313" key="2">
    <source>
        <dbReference type="Proteomes" id="UP001519460"/>
    </source>
</evidence>
<reference evidence="1 2" key="1">
    <citation type="journal article" date="2023" name="Sci. Data">
        <title>Genome assembly of the Korean intertidal mud-creeper Batillaria attramentaria.</title>
        <authorList>
            <person name="Patra A.K."/>
            <person name="Ho P.T."/>
            <person name="Jun S."/>
            <person name="Lee S.J."/>
            <person name="Kim Y."/>
            <person name="Won Y.J."/>
        </authorList>
    </citation>
    <scope>NUCLEOTIDE SEQUENCE [LARGE SCALE GENOMIC DNA]</scope>
    <source>
        <strain evidence="1">Wonlab-2016</strain>
    </source>
</reference>